<evidence type="ECO:0000313" key="2">
    <source>
        <dbReference type="EMBL" id="KAJ7034669.1"/>
    </source>
</evidence>
<organism evidence="2 3">
    <name type="scientific">Mycena alexandri</name>
    <dbReference type="NCBI Taxonomy" id="1745969"/>
    <lineage>
        <taxon>Eukaryota</taxon>
        <taxon>Fungi</taxon>
        <taxon>Dikarya</taxon>
        <taxon>Basidiomycota</taxon>
        <taxon>Agaricomycotina</taxon>
        <taxon>Agaricomycetes</taxon>
        <taxon>Agaricomycetidae</taxon>
        <taxon>Agaricales</taxon>
        <taxon>Marasmiineae</taxon>
        <taxon>Mycenaceae</taxon>
        <taxon>Mycena</taxon>
    </lineage>
</organism>
<dbReference type="AlphaFoldDB" id="A0AAD6SV71"/>
<feature type="compositionally biased region" description="Basic and acidic residues" evidence="1">
    <location>
        <begin position="570"/>
        <end position="579"/>
    </location>
</feature>
<feature type="region of interest" description="Disordered" evidence="1">
    <location>
        <begin position="570"/>
        <end position="592"/>
    </location>
</feature>
<comment type="caution">
    <text evidence="2">The sequence shown here is derived from an EMBL/GenBank/DDBJ whole genome shotgun (WGS) entry which is preliminary data.</text>
</comment>
<dbReference type="EMBL" id="JARJCM010000055">
    <property type="protein sequence ID" value="KAJ7034669.1"/>
    <property type="molecule type" value="Genomic_DNA"/>
</dbReference>
<gene>
    <name evidence="2" type="ORF">C8F04DRAFT_1100580</name>
</gene>
<evidence type="ECO:0000313" key="3">
    <source>
        <dbReference type="Proteomes" id="UP001218188"/>
    </source>
</evidence>
<sequence>MSSAEATFTQRAKEWGTTPFIAEWLDNTFIECTNSQGKKNFENWNVTNAILAGTLVMDSVGKKRLDSGDKIAFMWKCVTHKAILNWHQYAAEMNLFQPERTKPAPKRRKGESSSSWMARVNGMKFNDLLDGHKLPNIDLDAARHIAISEYDKTRDTLELWRTDSKLFFSDICARSKSIILSPEILPMDERYKQRHRVDDAMRTRVIFLSMVHLAWKEAAELFEYLAEKGLNTASAIERAYEKDPANALVWRFMAVINITSAVVRKMWANFSQLIASSDHFKPLFKAWRDKTGLAHIDANTAEIQKRMRQGTYSSLDDAVVHCMIEIAPQPKAFFQAVETGLSEDPGKAKLFSAATFEAMGDLAAGTFSPTLTPTPFGNRLMQYAGSLELYTTDRKQMRSIMYFMDPAKLPRTGNEYWDKAGEVSRSTREMEEAWNSAAWGMSIDSLLQFIQTTQGPKGLDEAIVIPVPLFNIMWGHIDTYLWTKAAGLDRKGEEGRVAKAFGLFDPADPKRPMASEFLLRSLDPDLGIPVKAQTTPAPYVQNIPVAGPGDSIVQSGYAFVTGLLGKPAAKEKVKTRGEASTEDGEDSERADELRALPEVLPTEFKIGKKVLKLFHRILEPPEEEKENAPAKGQVRWGDFENAMKRIGFEVVQTAGSSVRFDPPASTARPITFHRPHPDSLLTPHAIKWVGARLKRTYGWTTETFARGAGDEAS</sequence>
<accession>A0AAD6SV71</accession>
<dbReference type="Proteomes" id="UP001218188">
    <property type="component" value="Unassembled WGS sequence"/>
</dbReference>
<protein>
    <submittedName>
        <fullName evidence="2">Uncharacterized protein</fullName>
    </submittedName>
</protein>
<name>A0AAD6SV71_9AGAR</name>
<feature type="compositionally biased region" description="Acidic residues" evidence="1">
    <location>
        <begin position="580"/>
        <end position="589"/>
    </location>
</feature>
<dbReference type="PANTHER" id="PTHR40788">
    <property type="entry name" value="CLR5 DOMAIN-CONTAINING PROTEIN-RELATED"/>
    <property type="match status" value="1"/>
</dbReference>
<evidence type="ECO:0000256" key="1">
    <source>
        <dbReference type="SAM" id="MobiDB-lite"/>
    </source>
</evidence>
<reference evidence="2" key="1">
    <citation type="submission" date="2023-03" db="EMBL/GenBank/DDBJ databases">
        <title>Massive genome expansion in bonnet fungi (Mycena s.s.) driven by repeated elements and novel gene families across ecological guilds.</title>
        <authorList>
            <consortium name="Lawrence Berkeley National Laboratory"/>
            <person name="Harder C.B."/>
            <person name="Miyauchi S."/>
            <person name="Viragh M."/>
            <person name="Kuo A."/>
            <person name="Thoen E."/>
            <person name="Andreopoulos B."/>
            <person name="Lu D."/>
            <person name="Skrede I."/>
            <person name="Drula E."/>
            <person name="Henrissat B."/>
            <person name="Morin E."/>
            <person name="Kohler A."/>
            <person name="Barry K."/>
            <person name="LaButti K."/>
            <person name="Morin E."/>
            <person name="Salamov A."/>
            <person name="Lipzen A."/>
            <person name="Mereny Z."/>
            <person name="Hegedus B."/>
            <person name="Baldrian P."/>
            <person name="Stursova M."/>
            <person name="Weitz H."/>
            <person name="Taylor A."/>
            <person name="Grigoriev I.V."/>
            <person name="Nagy L.G."/>
            <person name="Martin F."/>
            <person name="Kauserud H."/>
        </authorList>
    </citation>
    <scope>NUCLEOTIDE SEQUENCE</scope>
    <source>
        <strain evidence="2">CBHHK200</strain>
    </source>
</reference>
<proteinExistence type="predicted"/>
<dbReference type="PANTHER" id="PTHR40788:SF1">
    <property type="entry name" value="IPA PROTEIN"/>
    <property type="match status" value="1"/>
</dbReference>
<keyword evidence="3" id="KW-1185">Reference proteome</keyword>